<keyword evidence="5 7" id="KW-1133">Transmembrane helix</keyword>
<comment type="subcellular location">
    <subcellularLocation>
        <location evidence="1">Cell membrane</location>
        <topology evidence="1">Multi-pass membrane protein</topology>
    </subcellularLocation>
</comment>
<dbReference type="InterPro" id="IPR020846">
    <property type="entry name" value="MFS_dom"/>
</dbReference>
<feature type="transmembrane region" description="Helical" evidence="7">
    <location>
        <begin position="287"/>
        <end position="308"/>
    </location>
</feature>
<evidence type="ECO:0000256" key="6">
    <source>
        <dbReference type="ARBA" id="ARBA00023136"/>
    </source>
</evidence>
<accession>A0ABX3II73</accession>
<dbReference type="PANTHER" id="PTHR43266:SF9">
    <property type="entry name" value="PERMEASE, MAJOR FACILITATOR SUPERFAMILY-RELATED"/>
    <property type="match status" value="1"/>
</dbReference>
<evidence type="ECO:0000313" key="10">
    <source>
        <dbReference type="Proteomes" id="UP000242616"/>
    </source>
</evidence>
<evidence type="ECO:0000256" key="3">
    <source>
        <dbReference type="ARBA" id="ARBA00022475"/>
    </source>
</evidence>
<organism evidence="9 10">
    <name type="scientific">Thermosipho affectus</name>
    <dbReference type="NCBI Taxonomy" id="660294"/>
    <lineage>
        <taxon>Bacteria</taxon>
        <taxon>Thermotogati</taxon>
        <taxon>Thermotogota</taxon>
        <taxon>Thermotogae</taxon>
        <taxon>Thermotogales</taxon>
        <taxon>Fervidobacteriaceae</taxon>
        <taxon>Thermosipho</taxon>
    </lineage>
</organism>
<dbReference type="Proteomes" id="UP000242616">
    <property type="component" value="Unassembled WGS sequence"/>
</dbReference>
<dbReference type="InterPro" id="IPR036259">
    <property type="entry name" value="MFS_trans_sf"/>
</dbReference>
<keyword evidence="10" id="KW-1185">Reference proteome</keyword>
<keyword evidence="6 7" id="KW-0472">Membrane</keyword>
<dbReference type="Pfam" id="PF07690">
    <property type="entry name" value="MFS_1"/>
    <property type="match status" value="1"/>
</dbReference>
<gene>
    <name evidence="9" type="ORF">XJ44_03180</name>
</gene>
<evidence type="ECO:0000256" key="1">
    <source>
        <dbReference type="ARBA" id="ARBA00004651"/>
    </source>
</evidence>
<name>A0ABX3II73_9BACT</name>
<dbReference type="SUPFAM" id="SSF103473">
    <property type="entry name" value="MFS general substrate transporter"/>
    <property type="match status" value="1"/>
</dbReference>
<proteinExistence type="predicted"/>
<dbReference type="PRINTS" id="PR01988">
    <property type="entry name" value="EXPORTERBACE"/>
</dbReference>
<feature type="transmembrane region" description="Helical" evidence="7">
    <location>
        <begin position="221"/>
        <end position="239"/>
    </location>
</feature>
<dbReference type="Gene3D" id="1.20.1250.20">
    <property type="entry name" value="MFS general substrate transporter like domains"/>
    <property type="match status" value="1"/>
</dbReference>
<sequence>MKKTILNKNFVLFIFGRFVSLIGSGIQMIAIPLYILDKTGSGAAMGIFTLLGILPRLFAAPFSGVLGDRFNRKNIMVLTDLIRGGLILLLSAMSFGNLLNMVGLFVIQAIVSVLDGFFGAATTAMLPDIVSEEDLRSANSILGGVNSFSMIIGPILGGVVYGFFGISLVFLFNGLSFVFSALSEMFINYRPHLSKKEELSIKTFFVEFKEGLLFIVNKRSLKFLFTFAMVTNFLMAPLLQVVEPYVLRQVVKMSAQQYGLVQTFFTFGMLLGNIAIVSFLNKLKNRALMTQGLIIQILLLFAFSYFIFPDVLKNFSVMQFFWIVGVIYFFFGFFNVQVNVPISTNLQLMTPSSIRSRVFSTLEVFSQVMVPLGAVIYGFLLDHIAAHFMFLFATIITAIISVGFLVFAPYEVYEPNEG</sequence>
<dbReference type="InterPro" id="IPR011701">
    <property type="entry name" value="MFS"/>
</dbReference>
<dbReference type="RefSeq" id="WP_077198033.1">
    <property type="nucleotide sequence ID" value="NZ_LBFC01000010.1"/>
</dbReference>
<dbReference type="EMBL" id="LBFC01000010">
    <property type="protein sequence ID" value="ONN27540.1"/>
    <property type="molecule type" value="Genomic_DNA"/>
</dbReference>
<dbReference type="PROSITE" id="PS50850">
    <property type="entry name" value="MFS"/>
    <property type="match status" value="1"/>
</dbReference>
<feature type="transmembrane region" description="Helical" evidence="7">
    <location>
        <begin position="42"/>
        <end position="63"/>
    </location>
</feature>
<evidence type="ECO:0000259" key="8">
    <source>
        <dbReference type="PROSITE" id="PS50850"/>
    </source>
</evidence>
<evidence type="ECO:0000256" key="2">
    <source>
        <dbReference type="ARBA" id="ARBA00022448"/>
    </source>
</evidence>
<keyword evidence="3" id="KW-1003">Cell membrane</keyword>
<feature type="domain" description="Major facilitator superfamily (MFS) profile" evidence="8">
    <location>
        <begin position="9"/>
        <end position="412"/>
    </location>
</feature>
<feature type="transmembrane region" description="Helical" evidence="7">
    <location>
        <begin position="259"/>
        <end position="280"/>
    </location>
</feature>
<evidence type="ECO:0000256" key="4">
    <source>
        <dbReference type="ARBA" id="ARBA00022692"/>
    </source>
</evidence>
<keyword evidence="2" id="KW-0813">Transport</keyword>
<dbReference type="InterPro" id="IPR022324">
    <property type="entry name" value="Bacilysin_exporter_BacE_put"/>
</dbReference>
<feature type="transmembrane region" description="Helical" evidence="7">
    <location>
        <begin position="358"/>
        <end position="380"/>
    </location>
</feature>
<feature type="transmembrane region" description="Helical" evidence="7">
    <location>
        <begin position="386"/>
        <end position="408"/>
    </location>
</feature>
<comment type="caution">
    <text evidence="9">The sequence shown here is derived from an EMBL/GenBank/DDBJ whole genome shotgun (WGS) entry which is preliminary data.</text>
</comment>
<feature type="transmembrane region" description="Helical" evidence="7">
    <location>
        <begin position="12"/>
        <end position="36"/>
    </location>
</feature>
<evidence type="ECO:0000256" key="7">
    <source>
        <dbReference type="SAM" id="Phobius"/>
    </source>
</evidence>
<evidence type="ECO:0000256" key="5">
    <source>
        <dbReference type="ARBA" id="ARBA00022989"/>
    </source>
</evidence>
<keyword evidence="4 7" id="KW-0812">Transmembrane</keyword>
<reference evidence="9 10" key="1">
    <citation type="submission" date="2015-06" db="EMBL/GenBank/DDBJ databases">
        <title>Genome sequencing of Thermotogales isolates from hydrothermal vents.</title>
        <authorList>
            <person name="Haverkamp T.H."/>
            <person name="Kublanov I.V."/>
            <person name="Nesbo C.L."/>
        </authorList>
    </citation>
    <scope>NUCLEOTIDE SEQUENCE [LARGE SCALE GENOMIC DNA]</scope>
    <source>
        <strain evidence="10">ik275mar</strain>
    </source>
</reference>
<feature type="transmembrane region" description="Helical" evidence="7">
    <location>
        <begin position="320"/>
        <end position="338"/>
    </location>
</feature>
<evidence type="ECO:0000313" key="9">
    <source>
        <dbReference type="EMBL" id="ONN27540.1"/>
    </source>
</evidence>
<protein>
    <submittedName>
        <fullName evidence="9">MFS transporter</fullName>
    </submittedName>
</protein>
<dbReference type="CDD" id="cd06173">
    <property type="entry name" value="MFS_MefA_like"/>
    <property type="match status" value="1"/>
</dbReference>
<dbReference type="PANTHER" id="PTHR43266">
    <property type="entry name" value="MACROLIDE-EFFLUX PROTEIN"/>
    <property type="match status" value="1"/>
</dbReference>